<dbReference type="Gene3D" id="2.60.40.550">
    <property type="entry name" value="Ecotin"/>
    <property type="match status" value="1"/>
</dbReference>
<keyword evidence="4" id="KW-1185">Reference proteome</keyword>
<feature type="chain" id="PRO_5012846319" evidence="2">
    <location>
        <begin position="20"/>
        <end position="165"/>
    </location>
</feature>
<organism evidence="3 4">
    <name type="scientific">Mixta gaviniae</name>
    <dbReference type="NCBI Taxonomy" id="665914"/>
    <lineage>
        <taxon>Bacteria</taxon>
        <taxon>Pseudomonadati</taxon>
        <taxon>Pseudomonadota</taxon>
        <taxon>Gammaproteobacteria</taxon>
        <taxon>Enterobacterales</taxon>
        <taxon>Erwiniaceae</taxon>
        <taxon>Mixta</taxon>
    </lineage>
</organism>
<dbReference type="PANTHER" id="PTHR35890">
    <property type="match status" value="1"/>
</dbReference>
<feature type="signal peptide" evidence="2">
    <location>
        <begin position="1"/>
        <end position="19"/>
    </location>
</feature>
<dbReference type="InterPro" id="IPR027438">
    <property type="entry name" value="Ecotin_C"/>
</dbReference>
<accession>A0A1X1DT47</accession>
<dbReference type="AlphaFoldDB" id="A0A1X1DT47"/>
<dbReference type="OrthoDB" id="997196at2"/>
<dbReference type="GO" id="GO:0004867">
    <property type="term" value="F:serine-type endopeptidase inhibitor activity"/>
    <property type="evidence" value="ECO:0007669"/>
    <property type="project" value="InterPro"/>
</dbReference>
<proteinExistence type="inferred from homology"/>
<dbReference type="PANTHER" id="PTHR35890:SF3">
    <property type="entry name" value="ECOTIN"/>
    <property type="match status" value="1"/>
</dbReference>
<name>A0A1X1DT47_9GAMM</name>
<evidence type="ECO:0000256" key="1">
    <source>
        <dbReference type="ARBA" id="ARBA00010558"/>
    </source>
</evidence>
<dbReference type="EMBL" id="CP026377">
    <property type="protein sequence ID" value="AUX94047.1"/>
    <property type="molecule type" value="Genomic_DNA"/>
</dbReference>
<gene>
    <name evidence="3" type="ORF">C2E15_13805</name>
</gene>
<reference evidence="3 4" key="1">
    <citation type="submission" date="2018-01" db="EMBL/GenBank/DDBJ databases">
        <title>Complete and assembled Genome of Pantoea gaviniae DSM22758T.</title>
        <authorList>
            <person name="Stevens M.J.A."/>
            <person name="Zurfluh K."/>
            <person name="Stephan R."/>
        </authorList>
    </citation>
    <scope>NUCLEOTIDE SEQUENCE [LARGE SCALE GENOMIC DNA]</scope>
    <source>
        <strain evidence="3 4">DSM 22758</strain>
    </source>
</reference>
<evidence type="ECO:0000313" key="4">
    <source>
        <dbReference type="Proteomes" id="UP000238365"/>
    </source>
</evidence>
<dbReference type="InterPro" id="IPR036198">
    <property type="entry name" value="Ecotin_sf"/>
</dbReference>
<evidence type="ECO:0000313" key="3">
    <source>
        <dbReference type="EMBL" id="AUX94047.1"/>
    </source>
</evidence>
<comment type="similarity">
    <text evidence="1">Belongs to the protease inhibitor I11 (ecotin) family.</text>
</comment>
<dbReference type="Pfam" id="PF03974">
    <property type="entry name" value="Ecotin"/>
    <property type="match status" value="1"/>
</dbReference>
<protein>
    <submittedName>
        <fullName evidence="3">Ecotin</fullName>
    </submittedName>
</protein>
<dbReference type="RefSeq" id="WP_104957881.1">
    <property type="nucleotide sequence ID" value="NZ_CP026377.1"/>
</dbReference>
<dbReference type="Proteomes" id="UP000238365">
    <property type="component" value="Chromosome"/>
</dbReference>
<dbReference type="KEGG" id="pgz:C2E15_13805"/>
<evidence type="ECO:0000256" key="2">
    <source>
        <dbReference type="SAM" id="SignalP"/>
    </source>
</evidence>
<dbReference type="InterPro" id="IPR005658">
    <property type="entry name" value="Prot_inh_ecotin"/>
</dbReference>
<sequence>MKKIAIALSALFIAASAYAGTTPAQSSHASLESVAPYPAAEKGQVRQVIYLPPQQHEDRYKVELLIGKTLERDCNRVMLGAETEQRTLEGWGYDYLVVKRLSPPASTQMMCPDKRTRREFVAAHLPQGLQRYNSKLPIVIYTPADVEVKYRLWQADPAISDAIKQ</sequence>
<dbReference type="SUPFAM" id="SSF49772">
    <property type="entry name" value="Ecotin, trypsin inhibitor"/>
    <property type="match status" value="1"/>
</dbReference>
<keyword evidence="2" id="KW-0732">Signal</keyword>
<dbReference type="Gene3D" id="4.10.1230.10">
    <property type="entry name" value="Ecotin, trypsin inhibitor"/>
    <property type="match status" value="1"/>
</dbReference>
<dbReference type="NCBIfam" id="NF002987">
    <property type="entry name" value="PRK03719.1"/>
    <property type="match status" value="1"/>
</dbReference>
<dbReference type="PIRSF" id="PIRSF006865">
    <property type="entry name" value="Prot_inh_ecotin"/>
    <property type="match status" value="1"/>
</dbReference>